<keyword evidence="8" id="KW-0175">Coiled coil</keyword>
<evidence type="ECO:0000256" key="3">
    <source>
        <dbReference type="ARBA" id="ARBA00022692"/>
    </source>
</evidence>
<gene>
    <name evidence="11" type="ORF">AV274_2215</name>
</gene>
<keyword evidence="4" id="KW-0999">Mitochondrion inner membrane</keyword>
<feature type="region of interest" description="Disordered" evidence="9">
    <location>
        <begin position="189"/>
        <end position="211"/>
    </location>
</feature>
<protein>
    <submittedName>
        <fullName evidence="11">Mitofilin</fullName>
    </submittedName>
</protein>
<evidence type="ECO:0000313" key="12">
    <source>
        <dbReference type="Proteomes" id="UP000078348"/>
    </source>
</evidence>
<evidence type="ECO:0000256" key="7">
    <source>
        <dbReference type="ARBA" id="ARBA00023136"/>
    </source>
</evidence>
<evidence type="ECO:0000256" key="4">
    <source>
        <dbReference type="ARBA" id="ARBA00022792"/>
    </source>
</evidence>
<evidence type="ECO:0000256" key="1">
    <source>
        <dbReference type="ARBA" id="ARBA00004273"/>
    </source>
</evidence>
<accession>A0A196SIC4</accession>
<dbReference type="PANTHER" id="PTHR15415">
    <property type="entry name" value="MITOFILIN"/>
    <property type="match status" value="1"/>
</dbReference>
<feature type="coiled-coil region" evidence="8">
    <location>
        <begin position="242"/>
        <end position="295"/>
    </location>
</feature>
<keyword evidence="5 10" id="KW-1133">Transmembrane helix</keyword>
<feature type="transmembrane region" description="Helical" evidence="10">
    <location>
        <begin position="7"/>
        <end position="25"/>
    </location>
</feature>
<evidence type="ECO:0000256" key="9">
    <source>
        <dbReference type="SAM" id="MobiDB-lite"/>
    </source>
</evidence>
<organism evidence="11 12">
    <name type="scientific">Blastocystis sp. subtype 1 (strain ATCC 50177 / NandII)</name>
    <dbReference type="NCBI Taxonomy" id="478820"/>
    <lineage>
        <taxon>Eukaryota</taxon>
        <taxon>Sar</taxon>
        <taxon>Stramenopiles</taxon>
        <taxon>Bigyra</taxon>
        <taxon>Opalozoa</taxon>
        <taxon>Opalinata</taxon>
        <taxon>Blastocystidae</taxon>
        <taxon>Blastocystis</taxon>
    </lineage>
</organism>
<evidence type="ECO:0000256" key="10">
    <source>
        <dbReference type="SAM" id="Phobius"/>
    </source>
</evidence>
<dbReference type="GO" id="GO:0042407">
    <property type="term" value="P:cristae formation"/>
    <property type="evidence" value="ECO:0007669"/>
    <property type="project" value="TreeGrafter"/>
</dbReference>
<evidence type="ECO:0000313" key="11">
    <source>
        <dbReference type="EMBL" id="OAO16061.1"/>
    </source>
</evidence>
<proteinExistence type="inferred from homology"/>
<reference evidence="11 12" key="1">
    <citation type="submission" date="2016-05" db="EMBL/GenBank/DDBJ databases">
        <title>Nuclear genome of Blastocystis sp. subtype 1 NandII.</title>
        <authorList>
            <person name="Gentekaki E."/>
            <person name="Curtis B."/>
            <person name="Stairs C."/>
            <person name="Eme L."/>
            <person name="Herman E."/>
            <person name="Klimes V."/>
            <person name="Arias M.C."/>
            <person name="Elias M."/>
            <person name="Hilliou F."/>
            <person name="Klute M."/>
            <person name="Malik S.-B."/>
            <person name="Pightling A."/>
            <person name="Rachubinski R."/>
            <person name="Salas D."/>
            <person name="Schlacht A."/>
            <person name="Suga H."/>
            <person name="Archibald J."/>
            <person name="Ball S.G."/>
            <person name="Clark G."/>
            <person name="Dacks J."/>
            <person name="Van Der Giezen M."/>
            <person name="Tsaousis A."/>
            <person name="Roger A."/>
        </authorList>
    </citation>
    <scope>NUCLEOTIDE SEQUENCE [LARGE SCALE GENOMIC DNA]</scope>
    <source>
        <strain evidence="12">ATCC 50177 / NandII</strain>
    </source>
</reference>
<comment type="similarity">
    <text evidence="2">Belongs to the MICOS complex subunit Mic60 family.</text>
</comment>
<dbReference type="GO" id="GO:0061617">
    <property type="term" value="C:MICOS complex"/>
    <property type="evidence" value="ECO:0007669"/>
    <property type="project" value="TreeGrafter"/>
</dbReference>
<keyword evidence="6" id="KW-0496">Mitochondrion</keyword>
<dbReference type="InterPro" id="IPR019133">
    <property type="entry name" value="MIC60"/>
</dbReference>
<comment type="subcellular location">
    <subcellularLocation>
        <location evidence="1">Mitochondrion inner membrane</location>
    </subcellularLocation>
</comment>
<dbReference type="AlphaFoldDB" id="A0A196SIC4"/>
<dbReference type="Proteomes" id="UP000078348">
    <property type="component" value="Unassembled WGS sequence"/>
</dbReference>
<dbReference type="PANTHER" id="PTHR15415:SF7">
    <property type="entry name" value="MICOS COMPLEX SUBUNIT MIC60"/>
    <property type="match status" value="1"/>
</dbReference>
<evidence type="ECO:0000256" key="8">
    <source>
        <dbReference type="SAM" id="Coils"/>
    </source>
</evidence>
<keyword evidence="3 10" id="KW-0812">Transmembrane</keyword>
<evidence type="ECO:0000256" key="6">
    <source>
        <dbReference type="ARBA" id="ARBA00023128"/>
    </source>
</evidence>
<comment type="caution">
    <text evidence="11">The sequence shown here is derived from an EMBL/GenBank/DDBJ whole genome shotgun (WGS) entry which is preliminary data.</text>
</comment>
<dbReference type="Pfam" id="PF09731">
    <property type="entry name" value="Mitofilin"/>
    <property type="match status" value="1"/>
</dbReference>
<sequence length="584" mass="65504">MGAGTKVVLTTVIGVPVILLAGMKLSPNFFKRCEREYPNAVGFVRRHIPLGWPAPEEAKPEQPFSISMSSKELEEEVTRILQQVDPVAVEEENAIEEAIAPEEVNSEEMNHLLSVLSAARLMMEAEMVENAKNEAEIVAEEVPVKEVIVKEEEKETPVKEEVIVKEEEVPVKEEKKEAPVKEEVIVKEEEKEAPVKEEEKEEKEKEGVPMKEKEGVIVKEEEKETPVKKEVIVKKEEPSSAERQAAATLANLTAEVAALQSQLKAVAKEEAERVAAQLEAQKAQLEEETAKQVEAIRARVYGEVEAKKAREVLEETNRVLEKFHAGVAKLRDLYHSSLQEYAEETERTEKEELVAAVQQAEDAWREEIERRVQGVMAGVSEERATRVAHEEKLKEVVRRQVEHLHTQDLVLAELEANQESQKAFIRLQEDVALGRPLGASVAALKEMCKEDAIMVHLLSRVPTAVLEQGIPSKLEYYTQFRSVYKEARVAAKVPESSGFAGQLLGRTVVALVGSEGLKEDDPLVKLEKMDALLLNGELEKAYEVGVTLEGSSHEVLEAWLEKAKMRLECEKILKQVRLHAKQNE</sequence>
<dbReference type="EMBL" id="LXWW01000101">
    <property type="protein sequence ID" value="OAO16061.1"/>
    <property type="molecule type" value="Genomic_DNA"/>
</dbReference>
<dbReference type="OrthoDB" id="10261039at2759"/>
<keyword evidence="7 10" id="KW-0472">Membrane</keyword>
<evidence type="ECO:0000256" key="5">
    <source>
        <dbReference type="ARBA" id="ARBA00022989"/>
    </source>
</evidence>
<name>A0A196SIC4_BLAHN</name>
<keyword evidence="12" id="KW-1185">Reference proteome</keyword>
<evidence type="ECO:0000256" key="2">
    <source>
        <dbReference type="ARBA" id="ARBA00010877"/>
    </source>
</evidence>